<dbReference type="Gene3D" id="3.40.47.10">
    <property type="match status" value="1"/>
</dbReference>
<dbReference type="InterPro" id="IPR032821">
    <property type="entry name" value="PKS_assoc"/>
</dbReference>
<dbReference type="SUPFAM" id="SSF52151">
    <property type="entry name" value="FabD/lysophospholipase-like"/>
    <property type="match status" value="1"/>
</dbReference>
<name>H1VX76_COLHI</name>
<dbReference type="GO" id="GO:0006633">
    <property type="term" value="P:fatty acid biosynthetic process"/>
    <property type="evidence" value="ECO:0007669"/>
    <property type="project" value="TreeGrafter"/>
</dbReference>
<feature type="non-terminal residue" evidence="4">
    <location>
        <position position="1"/>
    </location>
</feature>
<accession>H1VX76</accession>
<dbReference type="PANTHER" id="PTHR43775">
    <property type="entry name" value="FATTY ACID SYNTHASE"/>
    <property type="match status" value="1"/>
</dbReference>
<organism evidence="4 5">
    <name type="scientific">Colletotrichum higginsianum (strain IMI 349063)</name>
    <name type="common">Crucifer anthracnose fungus</name>
    <dbReference type="NCBI Taxonomy" id="759273"/>
    <lineage>
        <taxon>Eukaryota</taxon>
        <taxon>Fungi</taxon>
        <taxon>Dikarya</taxon>
        <taxon>Ascomycota</taxon>
        <taxon>Pezizomycotina</taxon>
        <taxon>Sordariomycetes</taxon>
        <taxon>Hypocreomycetidae</taxon>
        <taxon>Glomerellales</taxon>
        <taxon>Glomerellaceae</taxon>
        <taxon>Colletotrichum</taxon>
        <taxon>Colletotrichum destructivum species complex</taxon>
    </lineage>
</organism>
<dbReference type="InterPro" id="IPR001227">
    <property type="entry name" value="Ac_transferase_dom_sf"/>
</dbReference>
<dbReference type="Gene3D" id="3.30.70.3290">
    <property type="match status" value="1"/>
</dbReference>
<dbReference type="InterPro" id="IPR020841">
    <property type="entry name" value="PKS_Beta-ketoAc_synthase_dom"/>
</dbReference>
<dbReference type="GO" id="GO:0004312">
    <property type="term" value="F:fatty acid synthase activity"/>
    <property type="evidence" value="ECO:0007669"/>
    <property type="project" value="TreeGrafter"/>
</dbReference>
<reference evidence="5" key="1">
    <citation type="journal article" date="2012" name="Nat. Genet.">
        <title>Lifestyle transitions in plant pathogenic Colletotrichum fungi deciphered by genome and transcriptome analyses.</title>
        <authorList>
            <person name="O'Connell R.J."/>
            <person name="Thon M.R."/>
            <person name="Hacquard S."/>
            <person name="Amyotte S.G."/>
            <person name="Kleemann J."/>
            <person name="Torres M.F."/>
            <person name="Damm U."/>
            <person name="Buiate E.A."/>
            <person name="Epstein L."/>
            <person name="Alkan N."/>
            <person name="Altmueller J."/>
            <person name="Alvarado-Balderrama L."/>
            <person name="Bauser C.A."/>
            <person name="Becker C."/>
            <person name="Birren B.W."/>
            <person name="Chen Z."/>
            <person name="Choi J."/>
            <person name="Crouch J.A."/>
            <person name="Duvick J.P."/>
            <person name="Farman M.A."/>
            <person name="Gan P."/>
            <person name="Heiman D."/>
            <person name="Henrissat B."/>
            <person name="Howard R.J."/>
            <person name="Kabbage M."/>
            <person name="Koch C."/>
            <person name="Kracher B."/>
            <person name="Kubo Y."/>
            <person name="Law A.D."/>
            <person name="Lebrun M.-H."/>
            <person name="Lee Y.-H."/>
            <person name="Miyara I."/>
            <person name="Moore N."/>
            <person name="Neumann U."/>
            <person name="Nordstroem K."/>
            <person name="Panaccione D.G."/>
            <person name="Panstruga R."/>
            <person name="Place M."/>
            <person name="Proctor R.H."/>
            <person name="Prusky D."/>
            <person name="Rech G."/>
            <person name="Reinhardt R."/>
            <person name="Rollins J.A."/>
            <person name="Rounsley S."/>
            <person name="Schardl C.L."/>
            <person name="Schwartz D.C."/>
            <person name="Shenoy N."/>
            <person name="Shirasu K."/>
            <person name="Sikhakolli U.R."/>
            <person name="Stueber K."/>
            <person name="Sukno S.A."/>
            <person name="Sweigard J.A."/>
            <person name="Takano Y."/>
            <person name="Takahara H."/>
            <person name="Trail F."/>
            <person name="van der Does H.C."/>
            <person name="Voll L.M."/>
            <person name="Will I."/>
            <person name="Young S."/>
            <person name="Zeng Q."/>
            <person name="Zhang J."/>
            <person name="Zhou S."/>
            <person name="Dickman M.B."/>
            <person name="Schulze-Lefert P."/>
            <person name="Ver Loren van Themaat E."/>
            <person name="Ma L.-J."/>
            <person name="Vaillancourt L.J."/>
        </authorList>
    </citation>
    <scope>NUCLEOTIDE SEQUENCE [LARGE SCALE GENOMIC DNA]</scope>
    <source>
        <strain evidence="5">IMI 349063</strain>
    </source>
</reference>
<dbReference type="SMART" id="SM00825">
    <property type="entry name" value="PKS_KS"/>
    <property type="match status" value="1"/>
</dbReference>
<dbReference type="InterPro" id="IPR016035">
    <property type="entry name" value="Acyl_Trfase/lysoPLipase"/>
</dbReference>
<dbReference type="GO" id="GO:0044550">
    <property type="term" value="P:secondary metabolite biosynthetic process"/>
    <property type="evidence" value="ECO:0007669"/>
    <property type="project" value="TreeGrafter"/>
</dbReference>
<protein>
    <recommendedName>
        <fullName evidence="3">Ketosynthase family 3 (KS3) domain-containing protein</fullName>
    </recommendedName>
</protein>
<dbReference type="AlphaFoldDB" id="H1VX76"/>
<dbReference type="Pfam" id="PF02801">
    <property type="entry name" value="Ketoacyl-synt_C"/>
    <property type="match status" value="1"/>
</dbReference>
<evidence type="ECO:0000313" key="5">
    <source>
        <dbReference type="Proteomes" id="UP000007174"/>
    </source>
</evidence>
<dbReference type="SUPFAM" id="SSF53901">
    <property type="entry name" value="Thiolase-like"/>
    <property type="match status" value="1"/>
</dbReference>
<dbReference type="CDD" id="cd00833">
    <property type="entry name" value="PKS"/>
    <property type="match status" value="1"/>
</dbReference>
<dbReference type="InterPro" id="IPR016039">
    <property type="entry name" value="Thiolase-like"/>
</dbReference>
<evidence type="ECO:0000259" key="3">
    <source>
        <dbReference type="PROSITE" id="PS52004"/>
    </source>
</evidence>
<dbReference type="PROSITE" id="PS52004">
    <property type="entry name" value="KS3_2"/>
    <property type="match status" value="1"/>
</dbReference>
<dbReference type="EMBL" id="CACQ02007219">
    <property type="protein sequence ID" value="CCF44838.1"/>
    <property type="molecule type" value="Genomic_DNA"/>
</dbReference>
<dbReference type="InterPro" id="IPR050091">
    <property type="entry name" value="PKS_NRPS_Biosynth_Enz"/>
</dbReference>
<sequence>ALMRKVYLDAGLDPSKTAFVECHGTGTPTGDPLETNAVGNVFGEHGVYIGSVKPNVGHSEGASGLTSLIKAVLALENNTIPPNIKFSTPNPKIPFEDKKLVVPTKPVAWPADRDRRISVNSFGIGGSNAHVILEAPPAIGLQTTTIPSVRPNGPRLLLASANTARSAKTAVENIQQYLSQHPAVVDDAAYTLALHRDHLPQRAFMVASADGRILETSSVIKAPNAKPKLLMIFTGQGAQWPNMGKELVQTDEGFKRDLSAMDKSLKGLPQPRLGTLKRRG</sequence>
<keyword evidence="2" id="KW-0597">Phosphoprotein</keyword>
<dbReference type="HOGENOM" id="CLU_995872_0_0_1"/>
<evidence type="ECO:0000256" key="1">
    <source>
        <dbReference type="ARBA" id="ARBA00022450"/>
    </source>
</evidence>
<dbReference type="eggNOG" id="KOG1202">
    <property type="taxonomic scope" value="Eukaryota"/>
</dbReference>
<dbReference type="InterPro" id="IPR014031">
    <property type="entry name" value="Ketoacyl_synth_C"/>
</dbReference>
<feature type="domain" description="Ketosynthase family 3 (KS3)" evidence="3">
    <location>
        <begin position="1"/>
        <end position="135"/>
    </location>
</feature>
<keyword evidence="1" id="KW-0596">Phosphopantetheine</keyword>
<gene>
    <name evidence="4" type="ORF">CH063_14111</name>
</gene>
<dbReference type="Gene3D" id="3.40.366.10">
    <property type="entry name" value="Malonyl-Coenzyme A Acyl Carrier Protein, domain 2"/>
    <property type="match status" value="1"/>
</dbReference>
<dbReference type="PANTHER" id="PTHR43775:SF46">
    <property type="entry name" value="FUMIGERMIN SYNTHASE"/>
    <property type="match status" value="1"/>
</dbReference>
<evidence type="ECO:0000313" key="4">
    <source>
        <dbReference type="EMBL" id="CCF44838.1"/>
    </source>
</evidence>
<proteinExistence type="predicted"/>
<dbReference type="STRING" id="759273.H1VX76"/>
<evidence type="ECO:0000256" key="2">
    <source>
        <dbReference type="ARBA" id="ARBA00022553"/>
    </source>
</evidence>
<dbReference type="Proteomes" id="UP000007174">
    <property type="component" value="Unassembled WGS sequence"/>
</dbReference>
<dbReference type="Pfam" id="PF16197">
    <property type="entry name" value="KAsynt_C_assoc"/>
    <property type="match status" value="1"/>
</dbReference>